<comment type="similarity">
    <text evidence="2">Belongs to the MscS (TC 1.A.23) family.</text>
</comment>
<organism evidence="12 13">
    <name type="scientific">Halalkalibaculum roseum</name>
    <dbReference type="NCBI Taxonomy" id="2709311"/>
    <lineage>
        <taxon>Bacteria</taxon>
        <taxon>Pseudomonadati</taxon>
        <taxon>Balneolota</taxon>
        <taxon>Balneolia</taxon>
        <taxon>Balneolales</taxon>
        <taxon>Balneolaceae</taxon>
        <taxon>Halalkalibaculum</taxon>
    </lineage>
</organism>
<evidence type="ECO:0000259" key="10">
    <source>
        <dbReference type="Pfam" id="PF21082"/>
    </source>
</evidence>
<dbReference type="EMBL" id="JAALLT010000003">
    <property type="protein sequence ID" value="NGP77301.1"/>
    <property type="molecule type" value="Genomic_DNA"/>
</dbReference>
<dbReference type="Pfam" id="PF00924">
    <property type="entry name" value="MS_channel_2nd"/>
    <property type="match status" value="1"/>
</dbReference>
<dbReference type="InterPro" id="IPR010920">
    <property type="entry name" value="LSM_dom_sf"/>
</dbReference>
<feature type="transmembrane region" description="Helical" evidence="7">
    <location>
        <begin position="182"/>
        <end position="202"/>
    </location>
</feature>
<feature type="chain" id="PRO_5026738874" evidence="8">
    <location>
        <begin position="26"/>
        <end position="572"/>
    </location>
</feature>
<feature type="transmembrane region" description="Helical" evidence="7">
    <location>
        <begin position="233"/>
        <end position="251"/>
    </location>
</feature>
<evidence type="ECO:0000256" key="3">
    <source>
        <dbReference type="ARBA" id="ARBA00022475"/>
    </source>
</evidence>
<feature type="domain" description="Mechanosensitive ion channel transmembrane helices 2/3" evidence="11">
    <location>
        <begin position="307"/>
        <end position="347"/>
    </location>
</feature>
<evidence type="ECO:0000259" key="11">
    <source>
        <dbReference type="Pfam" id="PF21088"/>
    </source>
</evidence>
<evidence type="ECO:0000256" key="1">
    <source>
        <dbReference type="ARBA" id="ARBA00004651"/>
    </source>
</evidence>
<keyword evidence="6 7" id="KW-0472">Membrane</keyword>
<dbReference type="SUPFAM" id="SSF82689">
    <property type="entry name" value="Mechanosensitive channel protein MscS (YggB), C-terminal domain"/>
    <property type="match status" value="1"/>
</dbReference>
<reference evidence="12 13" key="1">
    <citation type="submission" date="2020-02" db="EMBL/GenBank/DDBJ databases">
        <title>Balneolaceae bacterium YR4-1, complete genome.</title>
        <authorList>
            <person name="Li Y."/>
            <person name="Wu S."/>
        </authorList>
    </citation>
    <scope>NUCLEOTIDE SEQUENCE [LARGE SCALE GENOMIC DNA]</scope>
    <source>
        <strain evidence="12 13">YR4-1</strain>
    </source>
</reference>
<dbReference type="GO" id="GO:0008381">
    <property type="term" value="F:mechanosensitive monoatomic ion channel activity"/>
    <property type="evidence" value="ECO:0007669"/>
    <property type="project" value="UniProtKB-ARBA"/>
</dbReference>
<dbReference type="PANTHER" id="PTHR30566:SF5">
    <property type="entry name" value="MECHANOSENSITIVE ION CHANNEL PROTEIN 1, MITOCHONDRIAL-RELATED"/>
    <property type="match status" value="1"/>
</dbReference>
<dbReference type="InterPro" id="IPR011066">
    <property type="entry name" value="MscS_channel_C_sf"/>
</dbReference>
<evidence type="ECO:0000313" key="12">
    <source>
        <dbReference type="EMBL" id="NGP77301.1"/>
    </source>
</evidence>
<dbReference type="Gene3D" id="3.30.70.100">
    <property type="match status" value="1"/>
</dbReference>
<dbReference type="AlphaFoldDB" id="A0A6M1SPK3"/>
<evidence type="ECO:0000256" key="2">
    <source>
        <dbReference type="ARBA" id="ARBA00008017"/>
    </source>
</evidence>
<dbReference type="Pfam" id="PF21082">
    <property type="entry name" value="MS_channel_3rd"/>
    <property type="match status" value="1"/>
</dbReference>
<dbReference type="InterPro" id="IPR049142">
    <property type="entry name" value="MS_channel_1st"/>
</dbReference>
<keyword evidence="5 7" id="KW-1133">Transmembrane helix</keyword>
<dbReference type="Proteomes" id="UP000473278">
    <property type="component" value="Unassembled WGS sequence"/>
</dbReference>
<dbReference type="Pfam" id="PF21088">
    <property type="entry name" value="MS_channel_1st"/>
    <property type="match status" value="1"/>
</dbReference>
<proteinExistence type="inferred from homology"/>
<keyword evidence="13" id="KW-1185">Reference proteome</keyword>
<dbReference type="InterPro" id="IPR049278">
    <property type="entry name" value="MS_channel_C"/>
</dbReference>
<sequence length="572" mass="65248">MLYKTCLRISIVIVTLFLTAEGTFAQDADTLSRAEISSTTSQLLLNPRRSAHTFMHWQQEGHKRPELVIQTMQLADEQSDEQKLELAQKLKKVLDSRGLLIEYDEIPNDPNYTDSLSGLHQYILFSSLPEVYLVKDNNQWVFSKATIQSIPEIYSDTFSIFVDLVLDRIPESLHNEWLGIQIWQYIAIFTWILLGFIFRLLFEYIFKNYVQRITAKTKTGWDDRLLHEIEKPFSFLFMMGFYLLTYTNLQLSVNVNYYLSLALEIAVSGSFIWLIYNLVNVLSGYLSELTSKTESQLDDQLVPLIRKTLKVFVVILGVIFVLQNNGINVTSLLAGLGLGGLAFALAARDTLANFFGSITIFMDKPFQVGDLIKTSNAEGVVEEIGFRSTRLRTLYNSVISVPNSNLAVTEIDNLGLREYRRLKMVLNLTYNTTPQQMEAFVEGIKAIIRANEHIKQDNYEVHFNEYGAHSLDVLVYLFFDVPGWSEELQQRHNFLLEIYRLADEVGVEFAFPTQTLHIDSVFSDAPRKVGKERTEDELAGTVYAFGPDGELARPGGITLHKDGEEINLNSTK</sequence>
<dbReference type="Gene3D" id="2.30.30.60">
    <property type="match status" value="1"/>
</dbReference>
<evidence type="ECO:0000313" key="13">
    <source>
        <dbReference type="Proteomes" id="UP000473278"/>
    </source>
</evidence>
<feature type="domain" description="Mechanosensitive ion channel MscS" evidence="9">
    <location>
        <begin position="349"/>
        <end position="414"/>
    </location>
</feature>
<keyword evidence="8" id="KW-0732">Signal</keyword>
<dbReference type="PANTHER" id="PTHR30566">
    <property type="entry name" value="YNAI-RELATED MECHANOSENSITIVE ION CHANNEL"/>
    <property type="match status" value="1"/>
</dbReference>
<evidence type="ECO:0000259" key="9">
    <source>
        <dbReference type="Pfam" id="PF00924"/>
    </source>
</evidence>
<feature type="transmembrane region" description="Helical" evidence="7">
    <location>
        <begin position="257"/>
        <end position="283"/>
    </location>
</feature>
<gene>
    <name evidence="12" type="ORF">G3570_11685</name>
</gene>
<dbReference type="SUPFAM" id="SSF50182">
    <property type="entry name" value="Sm-like ribonucleoproteins"/>
    <property type="match status" value="1"/>
</dbReference>
<evidence type="ECO:0000256" key="5">
    <source>
        <dbReference type="ARBA" id="ARBA00022989"/>
    </source>
</evidence>
<keyword evidence="3" id="KW-1003">Cell membrane</keyword>
<comment type="caution">
    <text evidence="12">The sequence shown here is derived from an EMBL/GenBank/DDBJ whole genome shotgun (WGS) entry which is preliminary data.</text>
</comment>
<evidence type="ECO:0000256" key="8">
    <source>
        <dbReference type="SAM" id="SignalP"/>
    </source>
</evidence>
<accession>A0A6M1SPK3</accession>
<name>A0A6M1SPK3_9BACT</name>
<protein>
    <submittedName>
        <fullName evidence="12">Mechanosensitive ion channel</fullName>
    </submittedName>
</protein>
<dbReference type="SUPFAM" id="SSF82861">
    <property type="entry name" value="Mechanosensitive channel protein MscS (YggB), transmembrane region"/>
    <property type="match status" value="1"/>
</dbReference>
<keyword evidence="4 7" id="KW-0812">Transmembrane</keyword>
<dbReference type="Gene3D" id="1.10.287.1260">
    <property type="match status" value="1"/>
</dbReference>
<comment type="subcellular location">
    <subcellularLocation>
        <location evidence="1">Cell membrane</location>
        <topology evidence="1">Multi-pass membrane protein</topology>
    </subcellularLocation>
</comment>
<dbReference type="GO" id="GO:0005886">
    <property type="term" value="C:plasma membrane"/>
    <property type="evidence" value="ECO:0007669"/>
    <property type="project" value="UniProtKB-SubCell"/>
</dbReference>
<dbReference type="InterPro" id="IPR023408">
    <property type="entry name" value="MscS_beta-dom_sf"/>
</dbReference>
<evidence type="ECO:0000256" key="7">
    <source>
        <dbReference type="SAM" id="Phobius"/>
    </source>
</evidence>
<feature type="signal peptide" evidence="8">
    <location>
        <begin position="1"/>
        <end position="25"/>
    </location>
</feature>
<dbReference type="InterPro" id="IPR006685">
    <property type="entry name" value="MscS_channel_2nd"/>
</dbReference>
<dbReference type="InterPro" id="IPR011014">
    <property type="entry name" value="MscS_channel_TM-2"/>
</dbReference>
<evidence type="ECO:0000256" key="4">
    <source>
        <dbReference type="ARBA" id="ARBA00022692"/>
    </source>
</evidence>
<feature type="transmembrane region" description="Helical" evidence="7">
    <location>
        <begin position="304"/>
        <end position="323"/>
    </location>
</feature>
<dbReference type="RefSeq" id="WP_165142492.1">
    <property type="nucleotide sequence ID" value="NZ_JAALLT010000003.1"/>
</dbReference>
<feature type="domain" description="Mechanosensitive ion channel MscS C-terminal" evidence="10">
    <location>
        <begin position="423"/>
        <end position="509"/>
    </location>
</feature>
<evidence type="ECO:0000256" key="6">
    <source>
        <dbReference type="ARBA" id="ARBA00023136"/>
    </source>
</evidence>